<accession>A0ABQ7NE82</accession>
<proteinExistence type="predicted"/>
<sequence>MDHKFTGYDVGFRLSLMLLYGRYRQLDLHGLSSAILSSSIENISFHLMNKCRTSLEFSFTILFVTVNVWMFDSRFSYFNHAPKIHVLCVFLLY</sequence>
<name>A0ABQ7NE82_BRACM</name>
<comment type="caution">
    <text evidence="1">The sequence shown here is derived from an EMBL/GenBank/DDBJ whole genome shotgun (WGS) entry which is preliminary data.</text>
</comment>
<dbReference type="PANTHER" id="PTHR46225:SF1">
    <property type="entry name" value="RING_U-BOX SUPERFAMILY PROTEIN"/>
    <property type="match status" value="1"/>
</dbReference>
<dbReference type="PANTHER" id="PTHR46225">
    <property type="entry name" value="C3H4 TYPE ZINC FINGER PROTEIN"/>
    <property type="match status" value="1"/>
</dbReference>
<keyword evidence="2" id="KW-1185">Reference proteome</keyword>
<organism evidence="1 2">
    <name type="scientific">Brassica rapa subsp. trilocularis</name>
    <dbReference type="NCBI Taxonomy" id="1813537"/>
    <lineage>
        <taxon>Eukaryota</taxon>
        <taxon>Viridiplantae</taxon>
        <taxon>Streptophyta</taxon>
        <taxon>Embryophyta</taxon>
        <taxon>Tracheophyta</taxon>
        <taxon>Spermatophyta</taxon>
        <taxon>Magnoliopsida</taxon>
        <taxon>eudicotyledons</taxon>
        <taxon>Gunneridae</taxon>
        <taxon>Pentapetalae</taxon>
        <taxon>rosids</taxon>
        <taxon>malvids</taxon>
        <taxon>Brassicales</taxon>
        <taxon>Brassicaceae</taxon>
        <taxon>Brassiceae</taxon>
        <taxon>Brassica</taxon>
    </lineage>
</organism>
<evidence type="ECO:0000313" key="2">
    <source>
        <dbReference type="Proteomes" id="UP000823674"/>
    </source>
</evidence>
<dbReference type="EMBL" id="JADBGQ010000002">
    <property type="protein sequence ID" value="KAG5409205.1"/>
    <property type="molecule type" value="Genomic_DNA"/>
</dbReference>
<protein>
    <submittedName>
        <fullName evidence="1">Uncharacterized protein</fullName>
    </submittedName>
</protein>
<evidence type="ECO:0000313" key="1">
    <source>
        <dbReference type="EMBL" id="KAG5409205.1"/>
    </source>
</evidence>
<dbReference type="Proteomes" id="UP000823674">
    <property type="component" value="Chromosome A02"/>
</dbReference>
<gene>
    <name evidence="1" type="primary">A02p015330.1_BraROA</name>
    <name evidence="1" type="ORF">IGI04_005524</name>
</gene>
<reference evidence="1 2" key="1">
    <citation type="submission" date="2021-03" db="EMBL/GenBank/DDBJ databases">
        <authorList>
            <person name="King G.J."/>
            <person name="Bancroft I."/>
            <person name="Baten A."/>
            <person name="Bloomfield J."/>
            <person name="Borpatragohain P."/>
            <person name="He Z."/>
            <person name="Irish N."/>
            <person name="Irwin J."/>
            <person name="Liu K."/>
            <person name="Mauleon R.P."/>
            <person name="Moore J."/>
            <person name="Morris R."/>
            <person name="Ostergaard L."/>
            <person name="Wang B."/>
            <person name="Wells R."/>
        </authorList>
    </citation>
    <scope>NUCLEOTIDE SEQUENCE [LARGE SCALE GENOMIC DNA]</scope>
    <source>
        <strain evidence="1">R-o-18</strain>
        <tissue evidence="1">Leaf</tissue>
    </source>
</reference>